<sequence length="486" mass="54965">MTATNRAEKERLLALLEERNRRAFTYRYRTLHAKLYDWQREFNANTATYSQVCLIAANRIGKTYTGTYIDAVHALGDYPAGWEGHCFEHAPLIWCLGYSGEKCRDLLQEPIVGKKDGTAFKGGLIPPEHIKDYESMAGTPNALRTVYIRQIGGGDVQGGDAAIQFWSYSQGQHALMGDSVDWFHIDEEPRDAAIFPQVLTRTATGDKGRGGRGILTFTPENGRTDLVIQFMDSPSPVQKYMQKGWDDAPHLSQTVKEGLLASYPAHQRAMRTKGVPMLGHGRIYDLAEDAITCKAFEIPRHWALINGMDFGWDHPQAHVQLAWDRDNDVIYVTRAWKKSLAKPIEAWGAVKVWAAGVPTAWPHDGLQTEKGSAIELKKYYIEAGFTLLAEHATWPDGGNGVEVGLMEIRDLMLAGKFKVFEGLRDWFEEFLQYHRDDKGKIVKIRDDLMSATRYAYMMRRYAVSKRDTENVAPLHLAQPDDDGLYF</sequence>
<dbReference type="Proteomes" id="UP001596086">
    <property type="component" value="Unassembled WGS sequence"/>
</dbReference>
<proteinExistence type="inferred from homology"/>
<dbReference type="Gene3D" id="3.40.50.300">
    <property type="entry name" value="P-loop containing nucleotide triphosphate hydrolases"/>
    <property type="match status" value="1"/>
</dbReference>
<dbReference type="InterPro" id="IPR044265">
    <property type="entry name" value="Terminase_large_su_BPP22"/>
</dbReference>
<dbReference type="EMBL" id="JBHSMZ010000016">
    <property type="protein sequence ID" value="MFC5550732.1"/>
    <property type="molecule type" value="Genomic_DNA"/>
</dbReference>
<dbReference type="Pfam" id="PF17289">
    <property type="entry name" value="Terminase_6C"/>
    <property type="match status" value="1"/>
</dbReference>
<evidence type="ECO:0000256" key="1">
    <source>
        <dbReference type="ARBA" id="ARBA00022612"/>
    </source>
</evidence>
<evidence type="ECO:0000313" key="4">
    <source>
        <dbReference type="Proteomes" id="UP001596086"/>
    </source>
</evidence>
<dbReference type="RefSeq" id="WP_379773784.1">
    <property type="nucleotide sequence ID" value="NZ_JBHSMZ010000016.1"/>
</dbReference>
<evidence type="ECO:0000313" key="3">
    <source>
        <dbReference type="EMBL" id="MFC5550732.1"/>
    </source>
</evidence>
<dbReference type="InterPro" id="IPR027417">
    <property type="entry name" value="P-loop_NTPase"/>
</dbReference>
<comment type="caution">
    <text evidence="3">The sequence shown here is derived from an EMBL/GenBank/DDBJ whole genome shotgun (WGS) entry which is preliminary data.</text>
</comment>
<protein>
    <submittedName>
        <fullName evidence="3">Terminase large subunit domain-containing protein</fullName>
    </submittedName>
</protein>
<evidence type="ECO:0000259" key="2">
    <source>
        <dbReference type="Pfam" id="PF17289"/>
    </source>
</evidence>
<name>A0ABW0S5V5_9BURK</name>
<keyword evidence="4" id="KW-1185">Reference proteome</keyword>
<organism evidence="3 4">
    <name type="scientific">Massilia aerilata</name>
    <dbReference type="NCBI Taxonomy" id="453817"/>
    <lineage>
        <taxon>Bacteria</taxon>
        <taxon>Pseudomonadati</taxon>
        <taxon>Pseudomonadota</taxon>
        <taxon>Betaproteobacteria</taxon>
        <taxon>Burkholderiales</taxon>
        <taxon>Oxalobacteraceae</taxon>
        <taxon>Telluria group</taxon>
        <taxon>Massilia</taxon>
    </lineage>
</organism>
<dbReference type="Pfam" id="PF03237">
    <property type="entry name" value="Terminase_6N"/>
    <property type="match status" value="1"/>
</dbReference>
<accession>A0ABW0S5V5</accession>
<dbReference type="Gene3D" id="3.30.420.280">
    <property type="match status" value="1"/>
</dbReference>
<keyword evidence="1" id="KW-1188">Viral release from host cell</keyword>
<dbReference type="HAMAP" id="MF_04148">
    <property type="entry name" value="TERL_BPP22"/>
    <property type="match status" value="1"/>
</dbReference>
<gene>
    <name evidence="3" type="ORF">ACFPO9_19620</name>
</gene>
<reference evidence="4" key="1">
    <citation type="journal article" date="2019" name="Int. J. Syst. Evol. Microbiol.">
        <title>The Global Catalogue of Microorganisms (GCM) 10K type strain sequencing project: providing services to taxonomists for standard genome sequencing and annotation.</title>
        <authorList>
            <consortium name="The Broad Institute Genomics Platform"/>
            <consortium name="The Broad Institute Genome Sequencing Center for Infectious Disease"/>
            <person name="Wu L."/>
            <person name="Ma J."/>
        </authorList>
    </citation>
    <scope>NUCLEOTIDE SEQUENCE [LARGE SCALE GENOMIC DNA]</scope>
    <source>
        <strain evidence="4">CGMCC 4.5798</strain>
    </source>
</reference>
<feature type="domain" description="Terminase large subunit gp17-like C-terminal" evidence="2">
    <location>
        <begin position="307"/>
        <end position="458"/>
    </location>
</feature>
<dbReference type="InterPro" id="IPR035421">
    <property type="entry name" value="Terminase_6C"/>
</dbReference>